<sequence length="87" mass="9477">MTRARYNCTQSARSNMISALTGTVGVQAASVLTDLALRNLGHRRPASTDDLIRMAEYLMELGDLVRAAARSQKIEAVTYRALHAAVD</sequence>
<gene>
    <name evidence="1" type="ORF">CLV67_113101</name>
</gene>
<reference evidence="1 2" key="1">
    <citation type="submission" date="2018-03" db="EMBL/GenBank/DDBJ databases">
        <title>Genomic Encyclopedia of Archaeal and Bacterial Type Strains, Phase II (KMG-II): from individual species to whole genera.</title>
        <authorList>
            <person name="Goeker M."/>
        </authorList>
    </citation>
    <scope>NUCLEOTIDE SEQUENCE [LARGE SCALE GENOMIC DNA]</scope>
    <source>
        <strain evidence="1 2">DSM 43146</strain>
    </source>
</reference>
<proteinExistence type="predicted"/>
<dbReference type="OrthoDB" id="3298713at2"/>
<organism evidence="1 2">
    <name type="scientific">Actinoplanes italicus</name>
    <dbReference type="NCBI Taxonomy" id="113567"/>
    <lineage>
        <taxon>Bacteria</taxon>
        <taxon>Bacillati</taxon>
        <taxon>Actinomycetota</taxon>
        <taxon>Actinomycetes</taxon>
        <taxon>Micromonosporales</taxon>
        <taxon>Micromonosporaceae</taxon>
        <taxon>Actinoplanes</taxon>
    </lineage>
</organism>
<evidence type="ECO:0000313" key="1">
    <source>
        <dbReference type="EMBL" id="PRX18268.1"/>
    </source>
</evidence>
<name>A0A2T0K5L5_9ACTN</name>
<accession>A0A2T0K5L5</accession>
<comment type="caution">
    <text evidence="1">The sequence shown here is derived from an EMBL/GenBank/DDBJ whole genome shotgun (WGS) entry which is preliminary data.</text>
</comment>
<dbReference type="Proteomes" id="UP000239415">
    <property type="component" value="Unassembled WGS sequence"/>
</dbReference>
<protein>
    <recommendedName>
        <fullName evidence="3">ANTAR domain-containing protein</fullName>
    </recommendedName>
</protein>
<dbReference type="AlphaFoldDB" id="A0A2T0K5L5"/>
<dbReference type="RefSeq" id="WP_106323905.1">
    <property type="nucleotide sequence ID" value="NZ_BOMO01000099.1"/>
</dbReference>
<dbReference type="EMBL" id="PVMZ01000013">
    <property type="protein sequence ID" value="PRX18268.1"/>
    <property type="molecule type" value="Genomic_DNA"/>
</dbReference>
<evidence type="ECO:0008006" key="3">
    <source>
        <dbReference type="Google" id="ProtNLM"/>
    </source>
</evidence>
<evidence type="ECO:0000313" key="2">
    <source>
        <dbReference type="Proteomes" id="UP000239415"/>
    </source>
</evidence>
<keyword evidence="2" id="KW-1185">Reference proteome</keyword>